<feature type="signal peptide" evidence="2">
    <location>
        <begin position="1"/>
        <end position="20"/>
    </location>
</feature>
<reference evidence="3" key="1">
    <citation type="journal article" date="2021" name="Nat. Commun.">
        <title>Genetic determinants of endophytism in the Arabidopsis root mycobiome.</title>
        <authorList>
            <person name="Mesny F."/>
            <person name="Miyauchi S."/>
            <person name="Thiergart T."/>
            <person name="Pickel B."/>
            <person name="Atanasova L."/>
            <person name="Karlsson M."/>
            <person name="Huettel B."/>
            <person name="Barry K.W."/>
            <person name="Haridas S."/>
            <person name="Chen C."/>
            <person name="Bauer D."/>
            <person name="Andreopoulos W."/>
            <person name="Pangilinan J."/>
            <person name="LaButti K."/>
            <person name="Riley R."/>
            <person name="Lipzen A."/>
            <person name="Clum A."/>
            <person name="Drula E."/>
            <person name="Henrissat B."/>
            <person name="Kohler A."/>
            <person name="Grigoriev I.V."/>
            <person name="Martin F.M."/>
            <person name="Hacquard S."/>
        </authorList>
    </citation>
    <scope>NUCLEOTIDE SEQUENCE</scope>
    <source>
        <strain evidence="3">FSSC 5 MPI-SDFR-AT-0091</strain>
    </source>
</reference>
<feature type="region of interest" description="Disordered" evidence="1">
    <location>
        <begin position="70"/>
        <end position="89"/>
    </location>
</feature>
<feature type="chain" id="PRO_5040468916" description="Secreted protein" evidence="2">
    <location>
        <begin position="21"/>
        <end position="89"/>
    </location>
</feature>
<dbReference type="Proteomes" id="UP000736672">
    <property type="component" value="Unassembled WGS sequence"/>
</dbReference>
<accession>A0A9P9L2P5</accession>
<evidence type="ECO:0000313" key="4">
    <source>
        <dbReference type="Proteomes" id="UP000736672"/>
    </source>
</evidence>
<proteinExistence type="predicted"/>
<keyword evidence="2" id="KW-0732">Signal</keyword>
<dbReference type="AlphaFoldDB" id="A0A9P9L2P5"/>
<organism evidence="3 4">
    <name type="scientific">Fusarium solani</name>
    <name type="common">Filamentous fungus</name>
    <dbReference type="NCBI Taxonomy" id="169388"/>
    <lineage>
        <taxon>Eukaryota</taxon>
        <taxon>Fungi</taxon>
        <taxon>Dikarya</taxon>
        <taxon>Ascomycota</taxon>
        <taxon>Pezizomycotina</taxon>
        <taxon>Sordariomycetes</taxon>
        <taxon>Hypocreomycetidae</taxon>
        <taxon>Hypocreales</taxon>
        <taxon>Nectriaceae</taxon>
        <taxon>Fusarium</taxon>
        <taxon>Fusarium solani species complex</taxon>
    </lineage>
</organism>
<protein>
    <recommendedName>
        <fullName evidence="5">Secreted protein</fullName>
    </recommendedName>
</protein>
<comment type="caution">
    <text evidence="3">The sequence shown here is derived from an EMBL/GenBank/DDBJ whole genome shotgun (WGS) entry which is preliminary data.</text>
</comment>
<evidence type="ECO:0008006" key="5">
    <source>
        <dbReference type="Google" id="ProtNLM"/>
    </source>
</evidence>
<sequence length="89" mass="9649">MPHLFLVMVLLCSAKHNVMTISLQHAHKPMRSSTLLAVSISSLMHDMVVITRSAVVQLIGLPSLHKSDTSLTAHKKQLQPPGDCATPIS</sequence>
<evidence type="ECO:0000256" key="2">
    <source>
        <dbReference type="SAM" id="SignalP"/>
    </source>
</evidence>
<keyword evidence="4" id="KW-1185">Reference proteome</keyword>
<evidence type="ECO:0000313" key="3">
    <source>
        <dbReference type="EMBL" id="KAH7272891.1"/>
    </source>
</evidence>
<evidence type="ECO:0000256" key="1">
    <source>
        <dbReference type="SAM" id="MobiDB-lite"/>
    </source>
</evidence>
<gene>
    <name evidence="3" type="ORF">B0J15DRAFT_483125</name>
</gene>
<dbReference type="EMBL" id="JAGTJS010000003">
    <property type="protein sequence ID" value="KAH7272891.1"/>
    <property type="molecule type" value="Genomic_DNA"/>
</dbReference>
<name>A0A9P9L2P5_FUSSL</name>